<dbReference type="PANTHER" id="PTHR28629">
    <property type="entry name" value="TRIOKINASE/FMN CYCLASE"/>
    <property type="match status" value="1"/>
</dbReference>
<dbReference type="Proteomes" id="UP001596328">
    <property type="component" value="Unassembled WGS sequence"/>
</dbReference>
<dbReference type="InterPro" id="IPR050861">
    <property type="entry name" value="Dihydroxyacetone_Kinase"/>
</dbReference>
<dbReference type="SUPFAM" id="SSF82549">
    <property type="entry name" value="DAK1/DegV-like"/>
    <property type="match status" value="1"/>
</dbReference>
<sequence length="64" mass="6759">MKKLINDADTVVDEMLDGMVAAHPEYVRRLDGRQVLVRSDAPVDGKVAVVSGGGSGHEPAHAGY</sequence>
<reference evidence="2 3" key="1">
    <citation type="journal article" date="2019" name="Int. J. Syst. Evol. Microbiol.">
        <title>The Global Catalogue of Microorganisms (GCM) 10K type strain sequencing project: providing services to taxonomists for standard genome sequencing and annotation.</title>
        <authorList>
            <consortium name="The Broad Institute Genomics Platform"/>
            <consortium name="The Broad Institute Genome Sequencing Center for Infectious Disease"/>
            <person name="Wu L."/>
            <person name="Ma J."/>
        </authorList>
    </citation>
    <scope>NUCLEOTIDE SEQUENCE [LARGE SCALE GENOMIC DNA]</scope>
    <source>
        <strain evidence="2 3">NBRC 111368</strain>
    </source>
</reference>
<dbReference type="Pfam" id="PF02733">
    <property type="entry name" value="Dak1"/>
    <property type="match status" value="1"/>
</dbReference>
<organism evidence="2 3">
    <name type="scientific">Halobium palmae</name>
    <dbReference type="NCBI Taxonomy" id="1776492"/>
    <lineage>
        <taxon>Archaea</taxon>
        <taxon>Methanobacteriati</taxon>
        <taxon>Methanobacteriota</taxon>
        <taxon>Stenosarchaea group</taxon>
        <taxon>Halobacteria</taxon>
        <taxon>Halobacteriales</taxon>
        <taxon>Haloferacaceae</taxon>
        <taxon>Halobium</taxon>
    </lineage>
</organism>
<evidence type="ECO:0000313" key="2">
    <source>
        <dbReference type="EMBL" id="MFC6726296.1"/>
    </source>
</evidence>
<keyword evidence="2" id="KW-0418">Kinase</keyword>
<feature type="domain" description="DhaK" evidence="1">
    <location>
        <begin position="7"/>
        <end position="64"/>
    </location>
</feature>
<accession>A0ABD5S472</accession>
<feature type="non-terminal residue" evidence="2">
    <location>
        <position position="64"/>
    </location>
</feature>
<dbReference type="EC" id="2.7.1.121" evidence="2"/>
<evidence type="ECO:0000259" key="1">
    <source>
        <dbReference type="PROSITE" id="PS51481"/>
    </source>
</evidence>
<dbReference type="InterPro" id="IPR004006">
    <property type="entry name" value="DhaK_dom"/>
</dbReference>
<dbReference type="PROSITE" id="PS51481">
    <property type="entry name" value="DHAK"/>
    <property type="match status" value="1"/>
</dbReference>
<dbReference type="EMBL" id="JBHSWU010001015">
    <property type="protein sequence ID" value="MFC6726296.1"/>
    <property type="molecule type" value="Genomic_DNA"/>
</dbReference>
<name>A0ABD5S472_9EURY</name>
<comment type="caution">
    <text evidence="2">The sequence shown here is derived from an EMBL/GenBank/DDBJ whole genome shotgun (WGS) entry which is preliminary data.</text>
</comment>
<dbReference type="PANTHER" id="PTHR28629:SF4">
    <property type="entry name" value="TRIOKINASE_FMN CYCLASE"/>
    <property type="match status" value="1"/>
</dbReference>
<protein>
    <submittedName>
        <fullName evidence="2">Dihydroxyacetone kinase subunit DhaK</fullName>
        <ecNumber evidence="2">2.7.1.121</ecNumber>
    </submittedName>
</protein>
<dbReference type="GO" id="GO:0047324">
    <property type="term" value="F:phosphoenolpyruvate-glycerone phosphotransferase activity"/>
    <property type="evidence" value="ECO:0007669"/>
    <property type="project" value="UniProtKB-EC"/>
</dbReference>
<gene>
    <name evidence="2" type="ORF">ACFQE1_18395</name>
</gene>
<proteinExistence type="predicted"/>
<dbReference type="AlphaFoldDB" id="A0ABD5S472"/>
<evidence type="ECO:0000313" key="3">
    <source>
        <dbReference type="Proteomes" id="UP001596328"/>
    </source>
</evidence>
<keyword evidence="3" id="KW-1185">Reference proteome</keyword>
<dbReference type="Gene3D" id="3.40.50.10440">
    <property type="entry name" value="Dihydroxyacetone kinase, domain 1"/>
    <property type="match status" value="1"/>
</dbReference>
<keyword evidence="2" id="KW-0808">Transferase</keyword>